<name>A0A0D0CWN4_9AGAR</name>
<keyword evidence="1" id="KW-1133">Transmembrane helix</keyword>
<dbReference type="EMBL" id="KN834775">
    <property type="protein sequence ID" value="KIK60518.1"/>
    <property type="molecule type" value="Genomic_DNA"/>
</dbReference>
<organism evidence="2 3">
    <name type="scientific">Collybiopsis luxurians FD-317 M1</name>
    <dbReference type="NCBI Taxonomy" id="944289"/>
    <lineage>
        <taxon>Eukaryota</taxon>
        <taxon>Fungi</taxon>
        <taxon>Dikarya</taxon>
        <taxon>Basidiomycota</taxon>
        <taxon>Agaricomycotina</taxon>
        <taxon>Agaricomycetes</taxon>
        <taxon>Agaricomycetidae</taxon>
        <taxon>Agaricales</taxon>
        <taxon>Marasmiineae</taxon>
        <taxon>Omphalotaceae</taxon>
        <taxon>Collybiopsis</taxon>
        <taxon>Collybiopsis luxurians</taxon>
    </lineage>
</organism>
<keyword evidence="1" id="KW-0472">Membrane</keyword>
<dbReference type="Proteomes" id="UP000053593">
    <property type="component" value="Unassembled WGS sequence"/>
</dbReference>
<keyword evidence="1" id="KW-0812">Transmembrane</keyword>
<reference evidence="2 3" key="1">
    <citation type="submission" date="2014-04" db="EMBL/GenBank/DDBJ databases">
        <title>Evolutionary Origins and Diversification of the Mycorrhizal Mutualists.</title>
        <authorList>
            <consortium name="DOE Joint Genome Institute"/>
            <consortium name="Mycorrhizal Genomics Consortium"/>
            <person name="Kohler A."/>
            <person name="Kuo A."/>
            <person name="Nagy L.G."/>
            <person name="Floudas D."/>
            <person name="Copeland A."/>
            <person name="Barry K.W."/>
            <person name="Cichocki N."/>
            <person name="Veneault-Fourrey C."/>
            <person name="LaButti K."/>
            <person name="Lindquist E.A."/>
            <person name="Lipzen A."/>
            <person name="Lundell T."/>
            <person name="Morin E."/>
            <person name="Murat C."/>
            <person name="Riley R."/>
            <person name="Ohm R."/>
            <person name="Sun H."/>
            <person name="Tunlid A."/>
            <person name="Henrissat B."/>
            <person name="Grigoriev I.V."/>
            <person name="Hibbett D.S."/>
            <person name="Martin F."/>
        </authorList>
    </citation>
    <scope>NUCLEOTIDE SEQUENCE [LARGE SCALE GENOMIC DNA]</scope>
    <source>
        <strain evidence="2 3">FD-317 M1</strain>
    </source>
</reference>
<evidence type="ECO:0000256" key="1">
    <source>
        <dbReference type="SAM" id="Phobius"/>
    </source>
</evidence>
<dbReference type="HOGENOM" id="CLU_036216_2_0_1"/>
<sequence length="419" mass="45258">MWLLVDDGDMNSSFVDNNWQTFFNWTGWMDNSFTNTQNPADLVVSFQGTSISFVGNTAPVGAPVWFFVAIDSNEPYNCTYPGAGPTEEYIQWYQTPTLTEGLHIIKMFGITVALDYTLVTPGMTTPLKGSTIVVDDTDQEIIYEGNGWNATTNEKMICFHGCASGFSLGNGTHKTRTVGDGLKFTFAGTSISAYGVFDWTATGSISLDFTLDNQTTTNSKGNQAFIFDFLTYQPSFDFLAAKPNFTSSPLETPSTTMSISLPSQSTLTAASSHHNSQHTGAIIGATAGGALAFSASLILLCWRRRINGMSETPHIDPFNLEAPIQPVSASVNSAMKGLKSYPWRLLKERNISGKAGPTSSASRYGGGQGTLLAADTGLRVMNEGHRTEVDHPTSEAPPDYSFIGTSVRELLGRTAPITK</sequence>
<dbReference type="OrthoDB" id="2901006at2759"/>
<protein>
    <submittedName>
        <fullName evidence="2">Unplaced genomic scaffold GYMLUscaffold_27, whole genome shotgun sequence</fullName>
    </submittedName>
</protein>
<gene>
    <name evidence="2" type="ORF">GYMLUDRAFT_261493</name>
</gene>
<evidence type="ECO:0000313" key="2">
    <source>
        <dbReference type="EMBL" id="KIK60518.1"/>
    </source>
</evidence>
<accession>A0A0D0CWN4</accession>
<dbReference type="AlphaFoldDB" id="A0A0D0CWN4"/>
<proteinExistence type="predicted"/>
<evidence type="ECO:0000313" key="3">
    <source>
        <dbReference type="Proteomes" id="UP000053593"/>
    </source>
</evidence>
<keyword evidence="3" id="KW-1185">Reference proteome</keyword>
<feature type="transmembrane region" description="Helical" evidence="1">
    <location>
        <begin position="281"/>
        <end position="302"/>
    </location>
</feature>
<dbReference type="Gene3D" id="2.60.120.260">
    <property type="entry name" value="Galactose-binding domain-like"/>
    <property type="match status" value="1"/>
</dbReference>